<evidence type="ECO:0000313" key="2">
    <source>
        <dbReference type="Proteomes" id="UP000465866"/>
    </source>
</evidence>
<dbReference type="InterPro" id="IPR025358">
    <property type="entry name" value="DUF4262"/>
</dbReference>
<gene>
    <name evidence="1" type="ORF">MCOO_49370</name>
</gene>
<dbReference type="Proteomes" id="UP000465866">
    <property type="component" value="Chromosome"/>
</dbReference>
<dbReference type="KEGG" id="mcoo:MCOO_49370"/>
<protein>
    <recommendedName>
        <fullName evidence="3">DUF4262 domain-containing protein</fullName>
    </recommendedName>
</protein>
<proteinExistence type="predicted"/>
<organism evidence="1 2">
    <name type="scientific">Mycobacterium cookii</name>
    <dbReference type="NCBI Taxonomy" id="1775"/>
    <lineage>
        <taxon>Bacteria</taxon>
        <taxon>Bacillati</taxon>
        <taxon>Actinomycetota</taxon>
        <taxon>Actinomycetes</taxon>
        <taxon>Mycobacteriales</taxon>
        <taxon>Mycobacteriaceae</taxon>
        <taxon>Mycobacterium</taxon>
    </lineage>
</organism>
<reference evidence="1 2" key="1">
    <citation type="journal article" date="2019" name="Emerg. Microbes Infect.">
        <title>Comprehensive subspecies identification of 175 nontuberculous mycobacteria species based on 7547 genomic profiles.</title>
        <authorList>
            <person name="Matsumoto Y."/>
            <person name="Kinjo T."/>
            <person name="Motooka D."/>
            <person name="Nabeya D."/>
            <person name="Jung N."/>
            <person name="Uechi K."/>
            <person name="Horii T."/>
            <person name="Iida T."/>
            <person name="Fujita J."/>
            <person name="Nakamura S."/>
        </authorList>
    </citation>
    <scope>NUCLEOTIDE SEQUENCE [LARGE SCALE GENOMIC DNA]</scope>
    <source>
        <strain evidence="1 2">JCM 12404</strain>
    </source>
</reference>
<sequence>MCWKCDHPDSTMQEWLELIYAAVQENGWIVQYVTGRTPFAYTIGLHERGLPELLVTGMPPQRARLVLNTVAGYLVDGGRPVPGERMLIGGELLLDFVQVQHPIAHLKFAFSIYGPDLRALQVVWPDEQGHRPWCAEFSNDGVPQPVFGVRVDPPDTPNRR</sequence>
<keyword evidence="2" id="KW-1185">Reference proteome</keyword>
<dbReference type="EMBL" id="AP022569">
    <property type="protein sequence ID" value="BBX48922.1"/>
    <property type="molecule type" value="Genomic_DNA"/>
</dbReference>
<evidence type="ECO:0000313" key="1">
    <source>
        <dbReference type="EMBL" id="BBX48922.1"/>
    </source>
</evidence>
<dbReference type="AlphaFoldDB" id="A0A7I7L5Q5"/>
<accession>A0A7I7L5Q5</accession>
<evidence type="ECO:0008006" key="3">
    <source>
        <dbReference type="Google" id="ProtNLM"/>
    </source>
</evidence>
<dbReference type="Pfam" id="PF14081">
    <property type="entry name" value="DUF4262"/>
    <property type="match status" value="1"/>
</dbReference>
<name>A0A7I7L5Q5_9MYCO</name>